<name>A0A562LLP2_9BRAD</name>
<protein>
    <recommendedName>
        <fullName evidence="5">UrcA family protein</fullName>
    </recommendedName>
</protein>
<dbReference type="EMBL" id="VLKL01000003">
    <property type="protein sequence ID" value="TWI08538.1"/>
    <property type="molecule type" value="Genomic_DNA"/>
</dbReference>
<keyword evidence="4" id="KW-1185">Reference proteome</keyword>
<keyword evidence="2" id="KW-0732">Signal</keyword>
<feature type="region of interest" description="Disordered" evidence="1">
    <location>
        <begin position="31"/>
        <end position="55"/>
    </location>
</feature>
<sequence>MSPMRRLSICFALLVTLFAGQAAHAQYVSPGASRLAPPLPAPPAPPRIEVPQIPQFDAPPRYNYQPLPRNSFSDRVTKCLDDAAAAGLGPADRGTYARSCAN</sequence>
<organism evidence="3 4">
    <name type="scientific">Bradyrhizobium daqingense</name>
    <dbReference type="NCBI Taxonomy" id="993502"/>
    <lineage>
        <taxon>Bacteria</taxon>
        <taxon>Pseudomonadati</taxon>
        <taxon>Pseudomonadota</taxon>
        <taxon>Alphaproteobacteria</taxon>
        <taxon>Hyphomicrobiales</taxon>
        <taxon>Nitrobacteraceae</taxon>
        <taxon>Bradyrhizobium</taxon>
    </lineage>
</organism>
<gene>
    <name evidence="3" type="ORF">IQ17_01357</name>
</gene>
<comment type="caution">
    <text evidence="3">The sequence shown here is derived from an EMBL/GenBank/DDBJ whole genome shotgun (WGS) entry which is preliminary data.</text>
</comment>
<feature type="chain" id="PRO_5022029180" description="UrcA family protein" evidence="2">
    <location>
        <begin position="26"/>
        <end position="102"/>
    </location>
</feature>
<accession>A0A562LLP2</accession>
<evidence type="ECO:0000256" key="1">
    <source>
        <dbReference type="SAM" id="MobiDB-lite"/>
    </source>
</evidence>
<evidence type="ECO:0000313" key="3">
    <source>
        <dbReference type="EMBL" id="TWI08538.1"/>
    </source>
</evidence>
<evidence type="ECO:0008006" key="5">
    <source>
        <dbReference type="Google" id="ProtNLM"/>
    </source>
</evidence>
<feature type="signal peptide" evidence="2">
    <location>
        <begin position="1"/>
        <end position="25"/>
    </location>
</feature>
<dbReference type="RefSeq" id="WP_231088426.1">
    <property type="nucleotide sequence ID" value="NZ_CP088014.1"/>
</dbReference>
<dbReference type="AlphaFoldDB" id="A0A562LLP2"/>
<evidence type="ECO:0000313" key="4">
    <source>
        <dbReference type="Proteomes" id="UP000317176"/>
    </source>
</evidence>
<proteinExistence type="predicted"/>
<evidence type="ECO:0000256" key="2">
    <source>
        <dbReference type="SAM" id="SignalP"/>
    </source>
</evidence>
<feature type="compositionally biased region" description="Pro residues" evidence="1">
    <location>
        <begin position="37"/>
        <end position="48"/>
    </location>
</feature>
<dbReference type="Proteomes" id="UP000317176">
    <property type="component" value="Unassembled WGS sequence"/>
</dbReference>
<reference evidence="3 4" key="1">
    <citation type="journal article" date="2015" name="Stand. Genomic Sci.">
        <title>Genomic Encyclopedia of Bacterial and Archaeal Type Strains, Phase III: the genomes of soil and plant-associated and newly described type strains.</title>
        <authorList>
            <person name="Whitman W.B."/>
            <person name="Woyke T."/>
            <person name="Klenk H.P."/>
            <person name="Zhou Y."/>
            <person name="Lilburn T.G."/>
            <person name="Beck B.J."/>
            <person name="De Vos P."/>
            <person name="Vandamme P."/>
            <person name="Eisen J.A."/>
            <person name="Garrity G."/>
            <person name="Hugenholtz P."/>
            <person name="Kyrpides N.C."/>
        </authorList>
    </citation>
    <scope>NUCLEOTIDE SEQUENCE [LARGE SCALE GENOMIC DNA]</scope>
    <source>
        <strain evidence="3 4">CGMCC 1.10947</strain>
    </source>
</reference>